<comment type="caution">
    <text evidence="4">The sequence shown here is derived from an EMBL/GenBank/DDBJ whole genome shotgun (WGS) entry which is preliminary data.</text>
</comment>
<feature type="domain" description="Methyltransferase type 11" evidence="2">
    <location>
        <begin position="153"/>
        <end position="194"/>
    </location>
</feature>
<evidence type="ECO:0000259" key="3">
    <source>
        <dbReference type="Pfam" id="PF25276"/>
    </source>
</evidence>
<dbReference type="SUPFAM" id="SSF53335">
    <property type="entry name" value="S-adenosyl-L-methionine-dependent methyltransferases"/>
    <property type="match status" value="1"/>
</dbReference>
<keyword evidence="4" id="KW-0489">Methyltransferase</keyword>
<proteinExistence type="predicted"/>
<keyword evidence="5" id="KW-1185">Reference proteome</keyword>
<dbReference type="InterPro" id="IPR057192">
    <property type="entry name" value="DUF7870"/>
</dbReference>
<dbReference type="AlphaFoldDB" id="A0AAD7VE24"/>
<dbReference type="InterPro" id="IPR013216">
    <property type="entry name" value="Methyltransf_11"/>
</dbReference>
<organism evidence="4 5">
    <name type="scientific">Quillaja saponaria</name>
    <name type="common">Soap bark tree</name>
    <dbReference type="NCBI Taxonomy" id="32244"/>
    <lineage>
        <taxon>Eukaryota</taxon>
        <taxon>Viridiplantae</taxon>
        <taxon>Streptophyta</taxon>
        <taxon>Embryophyta</taxon>
        <taxon>Tracheophyta</taxon>
        <taxon>Spermatophyta</taxon>
        <taxon>Magnoliopsida</taxon>
        <taxon>eudicotyledons</taxon>
        <taxon>Gunneridae</taxon>
        <taxon>Pentapetalae</taxon>
        <taxon>rosids</taxon>
        <taxon>fabids</taxon>
        <taxon>Fabales</taxon>
        <taxon>Quillajaceae</taxon>
        <taxon>Quillaja</taxon>
    </lineage>
</organism>
<reference evidence="4" key="1">
    <citation type="journal article" date="2023" name="Science">
        <title>Elucidation of the pathway for biosynthesis of saponin adjuvants from the soapbark tree.</title>
        <authorList>
            <person name="Reed J."/>
            <person name="Orme A."/>
            <person name="El-Demerdash A."/>
            <person name="Owen C."/>
            <person name="Martin L.B.B."/>
            <person name="Misra R.C."/>
            <person name="Kikuchi S."/>
            <person name="Rejzek M."/>
            <person name="Martin A.C."/>
            <person name="Harkess A."/>
            <person name="Leebens-Mack J."/>
            <person name="Louveau T."/>
            <person name="Stephenson M.J."/>
            <person name="Osbourn A."/>
        </authorList>
    </citation>
    <scope>NUCLEOTIDE SEQUENCE</scope>
    <source>
        <strain evidence="4">S10</strain>
    </source>
</reference>
<accession>A0AAD7VE24</accession>
<evidence type="ECO:0000256" key="1">
    <source>
        <dbReference type="SAM" id="Phobius"/>
    </source>
</evidence>
<feature type="domain" description="DUF7870" evidence="3">
    <location>
        <begin position="322"/>
        <end position="399"/>
    </location>
</feature>
<evidence type="ECO:0000313" key="4">
    <source>
        <dbReference type="EMBL" id="KAJ7972411.1"/>
    </source>
</evidence>
<keyword evidence="4" id="KW-0808">Transferase</keyword>
<dbReference type="InterPro" id="IPR029063">
    <property type="entry name" value="SAM-dependent_MTases_sf"/>
</dbReference>
<keyword evidence="1" id="KW-0472">Membrane</keyword>
<dbReference type="EMBL" id="JARAOO010000004">
    <property type="protein sequence ID" value="KAJ7972411.1"/>
    <property type="molecule type" value="Genomic_DNA"/>
</dbReference>
<feature type="transmembrane region" description="Helical" evidence="1">
    <location>
        <begin position="20"/>
        <end position="44"/>
    </location>
</feature>
<dbReference type="Pfam" id="PF25276">
    <property type="entry name" value="DUF7870"/>
    <property type="match status" value="1"/>
</dbReference>
<keyword evidence="1" id="KW-1133">Transmembrane helix</keyword>
<dbReference type="Proteomes" id="UP001163823">
    <property type="component" value="Chromosome 4"/>
</dbReference>
<keyword evidence="1" id="KW-0812">Transmembrane</keyword>
<sequence length="462" mass="50839">MDSKAMKFQILIGSVARLVLFRVLLVASAISLVSLIHILSGFGFGSLASVTSHCVADLGSANDTVTPVSYLFPSQYLNPFWGLSDTARCKEDVNLTVNVVTELMGKQYLDCGAKALCVGEGSASAILAMQQLGFSSVTGVPKRHFFSLKQKTFAYELDFQDCSFDFVLSRDLDKVSVPALLVLEVERILKPGGIGAMLVGVGGSNPNNLIRSAAPVSSLLRSSGVVHVGYMNDLSLVVFKKQYENTSPFQQYRLPADCPSLAKTKPLIEQMEPLVEEKPAEFEKKISYLPKFVDNSTSETNGLCCHWGRGAPKFKCLAEKKSTFQLSTDEEDLDPSLEDEEFDFLAWFKETVQFADFVVLKMNARTVELKFLSDLFETGAICFVDELFLRCSDSAGSEDVIRGGGCMNLFKALRSNWCLCASMVGRLELHWSLLIIAHDATVLRTVPIPAVWCVLLFVSSRM</sequence>
<protein>
    <submittedName>
        <fullName evidence="4">Methyltransferase type</fullName>
    </submittedName>
</protein>
<dbReference type="Pfam" id="PF08241">
    <property type="entry name" value="Methyltransf_11"/>
    <property type="match status" value="1"/>
</dbReference>
<dbReference type="PANTHER" id="PTHR47291">
    <property type="entry name" value="PEPTIDE UPSTREAM PROTEIN"/>
    <property type="match status" value="1"/>
</dbReference>
<name>A0AAD7VE24_QUISA</name>
<evidence type="ECO:0000259" key="2">
    <source>
        <dbReference type="Pfam" id="PF08241"/>
    </source>
</evidence>
<dbReference type="GO" id="GO:0032259">
    <property type="term" value="P:methylation"/>
    <property type="evidence" value="ECO:0007669"/>
    <property type="project" value="UniProtKB-KW"/>
</dbReference>
<gene>
    <name evidence="4" type="ORF">O6P43_010305</name>
</gene>
<evidence type="ECO:0000313" key="5">
    <source>
        <dbReference type="Proteomes" id="UP001163823"/>
    </source>
</evidence>
<dbReference type="PANTHER" id="PTHR47291:SF1">
    <property type="entry name" value="PEPTIDE UPSTREAM PROTEIN"/>
    <property type="match status" value="1"/>
</dbReference>
<dbReference type="GO" id="GO:0008757">
    <property type="term" value="F:S-adenosylmethionine-dependent methyltransferase activity"/>
    <property type="evidence" value="ECO:0007669"/>
    <property type="project" value="InterPro"/>
</dbReference>
<dbReference type="KEGG" id="qsa:O6P43_010305"/>